<proteinExistence type="predicted"/>
<dbReference type="STRING" id="650850.SAMN04488129_1198"/>
<dbReference type="EMBL" id="FOBC01000019">
    <property type="protein sequence ID" value="SEL90153.1"/>
    <property type="molecule type" value="Genomic_DNA"/>
</dbReference>
<keyword evidence="2" id="KW-1185">Reference proteome</keyword>
<dbReference type="Proteomes" id="UP000198807">
    <property type="component" value="Unassembled WGS sequence"/>
</dbReference>
<dbReference type="OrthoDB" id="6360607at2"/>
<gene>
    <name evidence="1" type="ORF">SAMN04488129_1198</name>
</gene>
<name>A0A1H7TZP1_9GAMM</name>
<dbReference type="RefSeq" id="WP_089714776.1">
    <property type="nucleotide sequence ID" value="NZ_FOBC01000019.1"/>
</dbReference>
<sequence>MNLVQELLLRTQHLSDTEVLRGMGYTTADEAALAHLQDVRVSPYLGLEKTYRDKHFGERGFLEALCRCAALDEADALAAIERLTERLAEDRAAFRHWLFADTDYVRGPGTPIFAMAFTEHFRRLKFPLGFWRLPWEERLAAACQKSRDHMQESGGKLVTWGEIKRYHYCFAEKRSIVISTTGEVIGEREHFDPPLATFGLKGSNENLPDLFVKDDE</sequence>
<evidence type="ECO:0000313" key="1">
    <source>
        <dbReference type="EMBL" id="SEL90153.1"/>
    </source>
</evidence>
<dbReference type="AlphaFoldDB" id="A0A1H7TZP1"/>
<reference evidence="2" key="1">
    <citation type="submission" date="2016-10" db="EMBL/GenBank/DDBJ databases">
        <authorList>
            <person name="Varghese N."/>
            <person name="Submissions S."/>
        </authorList>
    </citation>
    <scope>NUCLEOTIDE SEQUENCE [LARGE SCALE GENOMIC DNA]</scope>
    <source>
        <strain evidence="2">CGMCC 1.9150</strain>
    </source>
</reference>
<organism evidence="1 2">
    <name type="scientific">Halomonas daqiaonensis</name>
    <dbReference type="NCBI Taxonomy" id="650850"/>
    <lineage>
        <taxon>Bacteria</taxon>
        <taxon>Pseudomonadati</taxon>
        <taxon>Pseudomonadota</taxon>
        <taxon>Gammaproteobacteria</taxon>
        <taxon>Oceanospirillales</taxon>
        <taxon>Halomonadaceae</taxon>
        <taxon>Halomonas</taxon>
    </lineage>
</organism>
<accession>A0A1H7TZP1</accession>
<evidence type="ECO:0000313" key="2">
    <source>
        <dbReference type="Proteomes" id="UP000198807"/>
    </source>
</evidence>
<protein>
    <submittedName>
        <fullName evidence="1">Uncharacterized protein</fullName>
    </submittedName>
</protein>